<evidence type="ECO:0000313" key="3">
    <source>
        <dbReference type="Proteomes" id="UP000030765"/>
    </source>
</evidence>
<evidence type="ECO:0000313" key="2">
    <source>
        <dbReference type="EnsemblMetazoa" id="ASIC002654-PA"/>
    </source>
</evidence>
<reference evidence="1 3" key="1">
    <citation type="journal article" date="2014" name="BMC Genomics">
        <title>Genome sequence of Anopheles sinensis provides insight into genetics basis of mosquito competence for malaria parasites.</title>
        <authorList>
            <person name="Zhou D."/>
            <person name="Zhang D."/>
            <person name="Ding G."/>
            <person name="Shi L."/>
            <person name="Hou Q."/>
            <person name="Ye Y."/>
            <person name="Xu Y."/>
            <person name="Zhou H."/>
            <person name="Xiong C."/>
            <person name="Li S."/>
            <person name="Yu J."/>
            <person name="Hong S."/>
            <person name="Yu X."/>
            <person name="Zou P."/>
            <person name="Chen C."/>
            <person name="Chang X."/>
            <person name="Wang W."/>
            <person name="Lv Y."/>
            <person name="Sun Y."/>
            <person name="Ma L."/>
            <person name="Shen B."/>
            <person name="Zhu C."/>
        </authorList>
    </citation>
    <scope>NUCLEOTIDE SEQUENCE [LARGE SCALE GENOMIC DNA]</scope>
</reference>
<keyword evidence="3" id="KW-1185">Reference proteome</keyword>
<dbReference type="EMBL" id="KE524620">
    <property type="protein sequence ID" value="KFB35752.1"/>
    <property type="molecule type" value="Genomic_DNA"/>
</dbReference>
<proteinExistence type="predicted"/>
<organism evidence="1">
    <name type="scientific">Anopheles sinensis</name>
    <name type="common">Mosquito</name>
    <dbReference type="NCBI Taxonomy" id="74873"/>
    <lineage>
        <taxon>Eukaryota</taxon>
        <taxon>Metazoa</taxon>
        <taxon>Ecdysozoa</taxon>
        <taxon>Arthropoda</taxon>
        <taxon>Hexapoda</taxon>
        <taxon>Insecta</taxon>
        <taxon>Pterygota</taxon>
        <taxon>Neoptera</taxon>
        <taxon>Endopterygota</taxon>
        <taxon>Diptera</taxon>
        <taxon>Nematocera</taxon>
        <taxon>Culicoidea</taxon>
        <taxon>Culicidae</taxon>
        <taxon>Anophelinae</taxon>
        <taxon>Anopheles</taxon>
    </lineage>
</organism>
<gene>
    <name evidence="1" type="ORF">ZHAS_00002654</name>
</gene>
<dbReference type="EMBL" id="ATLV01010840">
    <property type="status" value="NOT_ANNOTATED_CDS"/>
    <property type="molecule type" value="Genomic_DNA"/>
</dbReference>
<dbReference type="EnsemblMetazoa" id="ASIC002654-RA">
    <property type="protein sequence ID" value="ASIC002654-PA"/>
    <property type="gene ID" value="ASIC002654"/>
</dbReference>
<dbReference type="Proteomes" id="UP000030765">
    <property type="component" value="Unassembled WGS sequence"/>
</dbReference>
<sequence>MARRHQQHLLKRSEGTAISPVPRIGTCTVLASVVSNFDALLRPTRCGPGVGFSWKELEPTPGPAVAAEFMRE</sequence>
<protein>
    <submittedName>
        <fullName evidence="1 2">AraC family transcriptional regulator</fullName>
    </submittedName>
</protein>
<dbReference type="AlphaFoldDB" id="A0A084VCQ8"/>
<evidence type="ECO:0000313" key="1">
    <source>
        <dbReference type="EMBL" id="KFB35752.1"/>
    </source>
</evidence>
<name>A0A084VCQ8_ANOSI</name>
<accession>A0A084VCQ8</accession>
<reference evidence="2" key="2">
    <citation type="submission" date="2020-05" db="UniProtKB">
        <authorList>
            <consortium name="EnsemblMetazoa"/>
        </authorList>
    </citation>
    <scope>IDENTIFICATION</scope>
</reference>
<dbReference type="VEuPathDB" id="VectorBase:ASIC002654"/>